<dbReference type="Proteomes" id="UP000027284">
    <property type="component" value="Unassembled WGS sequence"/>
</dbReference>
<comment type="caution">
    <text evidence="1">The sequence shown here is derived from an EMBL/GenBank/DDBJ whole genome shotgun (WGS) entry which is preliminary data.</text>
</comment>
<evidence type="ECO:0000313" key="1">
    <source>
        <dbReference type="EMBL" id="KDA53603.1"/>
    </source>
</evidence>
<name>A0A062XRZ3_9BACT</name>
<dbReference type="RefSeq" id="WP_038049447.1">
    <property type="nucleotide sequence ID" value="NZ_JMFG01000020.1"/>
</dbReference>
<evidence type="ECO:0000313" key="2">
    <source>
        <dbReference type="Proteomes" id="UP000027284"/>
    </source>
</evidence>
<sequence length="76" mass="8431">MARRVRRFTVCLSTELYEALKLKAGLSGKTVSALVGDLVRQGLAEDLQDLRLLSERAQEPVLTYEELLAELKARGA</sequence>
<dbReference type="AlphaFoldDB" id="A0A062XRZ3"/>
<dbReference type="EMBL" id="JMFG01000020">
    <property type="protein sequence ID" value="KDA53603.1"/>
    <property type="molecule type" value="Genomic_DNA"/>
</dbReference>
<accession>A0A062XRZ3</accession>
<dbReference type="OrthoDB" id="573821at2"/>
<proteinExistence type="predicted"/>
<reference evidence="1 2" key="1">
    <citation type="submission" date="2014-04" db="EMBL/GenBank/DDBJ databases">
        <title>The Genome Sequence of Thermoanaerobaculum aquaticum MP-01, The First Cultivated Group 23 Acidobacterium.</title>
        <authorList>
            <person name="Stamps B.W."/>
            <person name="Losey N.A."/>
            <person name="Lawson P.A."/>
            <person name="Stevenson B.S."/>
        </authorList>
    </citation>
    <scope>NUCLEOTIDE SEQUENCE [LARGE SCALE GENOMIC DNA]</scope>
    <source>
        <strain evidence="1 2">MP-01</strain>
    </source>
</reference>
<evidence type="ECO:0008006" key="3">
    <source>
        <dbReference type="Google" id="ProtNLM"/>
    </source>
</evidence>
<dbReference type="STRING" id="1312852.EG19_05225"/>
<keyword evidence="2" id="KW-1185">Reference proteome</keyword>
<organism evidence="1 2">
    <name type="scientific">Thermoanaerobaculum aquaticum</name>
    <dbReference type="NCBI Taxonomy" id="1312852"/>
    <lineage>
        <taxon>Bacteria</taxon>
        <taxon>Pseudomonadati</taxon>
        <taxon>Acidobacteriota</taxon>
        <taxon>Thermoanaerobaculia</taxon>
        <taxon>Thermoanaerobaculales</taxon>
        <taxon>Thermoanaerobaculaceae</taxon>
        <taxon>Thermoanaerobaculum</taxon>
    </lineage>
</organism>
<gene>
    <name evidence="1" type="ORF">EG19_05225</name>
</gene>
<protein>
    <recommendedName>
        <fullName evidence="3">CopG family transcriptional regulator</fullName>
    </recommendedName>
</protein>